<feature type="region of interest" description="Disordered" evidence="12">
    <location>
        <begin position="1"/>
        <end position="50"/>
    </location>
</feature>
<dbReference type="InterPro" id="IPR006219">
    <property type="entry name" value="DAHP_synth_1"/>
</dbReference>
<evidence type="ECO:0000313" key="15">
    <source>
        <dbReference type="Proteomes" id="UP000280501"/>
    </source>
</evidence>
<evidence type="ECO:0000256" key="3">
    <source>
        <dbReference type="ARBA" id="ARBA00007985"/>
    </source>
</evidence>
<feature type="region of interest" description="Disordered" evidence="12">
    <location>
        <begin position="383"/>
        <end position="413"/>
    </location>
</feature>
<keyword evidence="15" id="KW-1185">Reference proteome</keyword>
<evidence type="ECO:0000256" key="9">
    <source>
        <dbReference type="ARBA" id="ARBA00031349"/>
    </source>
</evidence>
<organism evidence="14 15">
    <name type="scientific">Myceligenerans xiligouense</name>
    <dbReference type="NCBI Taxonomy" id="253184"/>
    <lineage>
        <taxon>Bacteria</taxon>
        <taxon>Bacillati</taxon>
        <taxon>Actinomycetota</taxon>
        <taxon>Actinomycetes</taxon>
        <taxon>Micrococcales</taxon>
        <taxon>Promicromonosporaceae</taxon>
        <taxon>Myceligenerans</taxon>
    </lineage>
</organism>
<dbReference type="GO" id="GO:0003849">
    <property type="term" value="F:3-deoxy-7-phosphoheptulonate synthase activity"/>
    <property type="evidence" value="ECO:0007669"/>
    <property type="project" value="UniProtKB-EC"/>
</dbReference>
<dbReference type="PANTHER" id="PTHR21225">
    <property type="entry name" value="PHOSPHO-2-DEHYDRO-3-DEOXYHEPTONATE ALDOLASE DAHP SYNTHETASE"/>
    <property type="match status" value="1"/>
</dbReference>
<evidence type="ECO:0000259" key="13">
    <source>
        <dbReference type="Pfam" id="PF00793"/>
    </source>
</evidence>
<keyword evidence="7" id="KW-0057">Aromatic amino acid biosynthesis</keyword>
<evidence type="ECO:0000313" key="14">
    <source>
        <dbReference type="EMBL" id="RPF21692.1"/>
    </source>
</evidence>
<dbReference type="PANTHER" id="PTHR21225:SF12">
    <property type="entry name" value="PHOSPHO-2-DEHYDRO-3-DEOXYHEPTONATE ALDOLASE, TYROSINE-INHIBITED"/>
    <property type="match status" value="1"/>
</dbReference>
<dbReference type="EMBL" id="RKQZ01000001">
    <property type="protein sequence ID" value="RPF21692.1"/>
    <property type="molecule type" value="Genomic_DNA"/>
</dbReference>
<feature type="domain" description="DAHP synthetase I/KDSA" evidence="13">
    <location>
        <begin position="80"/>
        <end position="378"/>
    </location>
</feature>
<feature type="compositionally biased region" description="Basic and acidic residues" evidence="12">
    <location>
        <begin position="400"/>
        <end position="413"/>
    </location>
</feature>
<protein>
    <recommendedName>
        <fullName evidence="4">3-deoxy-7-phosphoheptulonate synthase</fullName>
        <ecNumber evidence="4">2.5.1.54</ecNumber>
    </recommendedName>
    <alternativeName>
        <fullName evidence="10">3-deoxy-D-arabino-heptulosonate 7-phosphate synthase</fullName>
    </alternativeName>
    <alternativeName>
        <fullName evidence="9">DAHP synthase</fullName>
    </alternativeName>
    <alternativeName>
        <fullName evidence="8">Phospho-2-keto-3-deoxyheptonate aldolase</fullName>
    </alternativeName>
</protein>
<dbReference type="InterPro" id="IPR006218">
    <property type="entry name" value="DAHP1/KDSA"/>
</dbReference>
<dbReference type="Pfam" id="PF00793">
    <property type="entry name" value="DAHP_synth_1"/>
    <property type="match status" value="1"/>
</dbReference>
<comment type="caution">
    <text evidence="14">The sequence shown here is derived from an EMBL/GenBank/DDBJ whole genome shotgun (WGS) entry which is preliminary data.</text>
</comment>
<dbReference type="NCBIfam" id="TIGR00034">
    <property type="entry name" value="aroFGH"/>
    <property type="match status" value="1"/>
</dbReference>
<dbReference type="GO" id="GO:0009423">
    <property type="term" value="P:chorismate biosynthetic process"/>
    <property type="evidence" value="ECO:0007669"/>
    <property type="project" value="UniProtKB-UniPathway"/>
</dbReference>
<keyword evidence="6" id="KW-0808">Transferase</keyword>
<comment type="pathway">
    <text evidence="2">Metabolic intermediate biosynthesis; chorismate biosynthesis; chorismate from D-erythrose 4-phosphate and phosphoenolpyruvate: step 1/7.</text>
</comment>
<proteinExistence type="inferred from homology"/>
<feature type="compositionally biased region" description="Basic and acidic residues" evidence="12">
    <location>
        <begin position="1"/>
        <end position="10"/>
    </location>
</feature>
<keyword evidence="5" id="KW-0028">Amino-acid biosynthesis</keyword>
<dbReference type="Gene3D" id="3.20.20.70">
    <property type="entry name" value="Aldolase class I"/>
    <property type="match status" value="1"/>
</dbReference>
<evidence type="ECO:0000256" key="6">
    <source>
        <dbReference type="ARBA" id="ARBA00022679"/>
    </source>
</evidence>
<comment type="catalytic activity">
    <reaction evidence="11">
        <text>D-erythrose 4-phosphate + phosphoenolpyruvate + H2O = 7-phospho-2-dehydro-3-deoxy-D-arabino-heptonate + phosphate</text>
        <dbReference type="Rhea" id="RHEA:14717"/>
        <dbReference type="ChEBI" id="CHEBI:15377"/>
        <dbReference type="ChEBI" id="CHEBI:16897"/>
        <dbReference type="ChEBI" id="CHEBI:43474"/>
        <dbReference type="ChEBI" id="CHEBI:58394"/>
        <dbReference type="ChEBI" id="CHEBI:58702"/>
        <dbReference type="EC" id="2.5.1.54"/>
    </reaction>
</comment>
<comment type="function">
    <text evidence="1">Stereospecific condensation of phosphoenolpyruvate (PEP) and D-erythrose-4-phosphate (E4P) giving rise to 3-deoxy-D-arabino-heptulosonate-7-phosphate (DAHP).</text>
</comment>
<evidence type="ECO:0000256" key="11">
    <source>
        <dbReference type="ARBA" id="ARBA00047508"/>
    </source>
</evidence>
<dbReference type="Proteomes" id="UP000280501">
    <property type="component" value="Unassembled WGS sequence"/>
</dbReference>
<dbReference type="AlphaFoldDB" id="A0A3N4Z8K8"/>
<sequence length="413" mass="43945">MHAIDPKENEPMSAPSDTEPVRPADLLSPSTRPPTDSEGSGDPRVRALDPLPAPGEVLAEMPLGTARGDLVATSRREVRDVLTGEDDRLLVIVGPCSVHDPAAALEYATRLAAAARDLADDLVVVMRVYFEKPRTTVGWKGLINDPHLDGTHDVAHGLRLARQVLLGVLDAGVPAACEFLEPTSPQYIADAVTWGAIGARNAESQVHRQFASGLSMPVGFKNATDGDVQIAVDGCLTAAGEHTFFGTDTTGRAAAVRTTGNPDCHIILRGGRRGPNYHPHDVTTALRTARASGLHGSLTHGLVVDASHGNSGKDHERQAHVTRELAARLAAGEPGITGLMLESFLHAGAQKPGPLHTLTYGRSITDTCMDWTTTHHLLRTLAHAARQRRAAGRTSAPAPDSERRDDRDRVSLA</sequence>
<evidence type="ECO:0000256" key="5">
    <source>
        <dbReference type="ARBA" id="ARBA00022605"/>
    </source>
</evidence>
<dbReference type="GO" id="GO:0005737">
    <property type="term" value="C:cytoplasm"/>
    <property type="evidence" value="ECO:0007669"/>
    <property type="project" value="TreeGrafter"/>
</dbReference>
<dbReference type="InterPro" id="IPR013785">
    <property type="entry name" value="Aldolase_TIM"/>
</dbReference>
<dbReference type="NCBIfam" id="NF009395">
    <property type="entry name" value="PRK12755.1"/>
    <property type="match status" value="1"/>
</dbReference>
<accession>A0A3N4Z8K8</accession>
<evidence type="ECO:0000256" key="8">
    <source>
        <dbReference type="ARBA" id="ARBA00031111"/>
    </source>
</evidence>
<evidence type="ECO:0000256" key="1">
    <source>
        <dbReference type="ARBA" id="ARBA00003726"/>
    </source>
</evidence>
<evidence type="ECO:0000256" key="4">
    <source>
        <dbReference type="ARBA" id="ARBA00012694"/>
    </source>
</evidence>
<comment type="similarity">
    <text evidence="3">Belongs to the class-I DAHP synthase family.</text>
</comment>
<evidence type="ECO:0000256" key="10">
    <source>
        <dbReference type="ARBA" id="ARBA00032193"/>
    </source>
</evidence>
<dbReference type="SUPFAM" id="SSF51569">
    <property type="entry name" value="Aldolase"/>
    <property type="match status" value="1"/>
</dbReference>
<evidence type="ECO:0000256" key="12">
    <source>
        <dbReference type="SAM" id="MobiDB-lite"/>
    </source>
</evidence>
<dbReference type="FunFam" id="3.20.20.70:FF:000005">
    <property type="entry name" value="Phospho-2-dehydro-3-deoxyheptonate aldolase"/>
    <property type="match status" value="1"/>
</dbReference>
<reference evidence="14 15" key="1">
    <citation type="submission" date="2018-11" db="EMBL/GenBank/DDBJ databases">
        <title>Sequencing the genomes of 1000 actinobacteria strains.</title>
        <authorList>
            <person name="Klenk H.-P."/>
        </authorList>
    </citation>
    <scope>NUCLEOTIDE SEQUENCE [LARGE SCALE GENOMIC DNA]</scope>
    <source>
        <strain evidence="14 15">DSM 15700</strain>
    </source>
</reference>
<dbReference type="UniPathway" id="UPA00053">
    <property type="reaction ID" value="UER00084"/>
</dbReference>
<name>A0A3N4Z8K8_9MICO</name>
<feature type="compositionally biased region" description="Polar residues" evidence="12">
    <location>
        <begin position="28"/>
        <end position="38"/>
    </location>
</feature>
<dbReference type="EC" id="2.5.1.54" evidence="4"/>
<evidence type="ECO:0000256" key="7">
    <source>
        <dbReference type="ARBA" id="ARBA00023141"/>
    </source>
</evidence>
<dbReference type="GO" id="GO:0008652">
    <property type="term" value="P:amino acid biosynthetic process"/>
    <property type="evidence" value="ECO:0007669"/>
    <property type="project" value="UniProtKB-KW"/>
</dbReference>
<dbReference type="GO" id="GO:0009073">
    <property type="term" value="P:aromatic amino acid family biosynthetic process"/>
    <property type="evidence" value="ECO:0007669"/>
    <property type="project" value="UniProtKB-KW"/>
</dbReference>
<evidence type="ECO:0000256" key="2">
    <source>
        <dbReference type="ARBA" id="ARBA00004688"/>
    </source>
</evidence>
<gene>
    <name evidence="14" type="ORF">EDD34_2324</name>
</gene>